<proteinExistence type="predicted"/>
<dbReference type="EMBL" id="CP029190">
    <property type="protein sequence ID" value="QES49650.1"/>
    <property type="molecule type" value="Genomic_DNA"/>
</dbReference>
<keyword evidence="2" id="KW-0472">Membrane</keyword>
<accession>A0A5P2D527</accession>
<protein>
    <submittedName>
        <fullName evidence="3">Uncharacterized protein</fullName>
    </submittedName>
</protein>
<sequence>MRSSASQRSSRFRGGAVVSDEEWDEFARKAAEDRQGAPKEPSARARMVTERLRQEEEERAKAGRKRFGRRAEPVRNEPPGWRTGPAWQEMQGRRSGSRVKAGLAIVLIAGLALVVLRPELLIDRISGKAEQDEKSRQPLAAESVRPTAAPEQVYPDQPTLKEPFRGSPAAQWADGAAGIELPEAKAVGGLTKEQVADAVSRTKALLVAANLDPRTLRGERPEAALKLLEPRQPTVHGWLVKGLAAPGKEQDPVMMFTRFDPAEVRLVGDVVKTRGRMWFEAGERPGEVLVKADYSFVYPLVRVKKGSEEVARTVVRRQLTVAVNDPARYTVTQGTLAVLEYPNEIANSACGIYDGFLHPTFPSDGRVAGTEPSGPAEDPYDRSTELSVHEEEGCGQVSRT</sequence>
<dbReference type="OrthoDB" id="3419910at2"/>
<evidence type="ECO:0000313" key="4">
    <source>
        <dbReference type="Proteomes" id="UP000325211"/>
    </source>
</evidence>
<keyword evidence="2" id="KW-0812">Transmembrane</keyword>
<feature type="transmembrane region" description="Helical" evidence="2">
    <location>
        <begin position="99"/>
        <end position="116"/>
    </location>
</feature>
<feature type="compositionally biased region" description="Basic and acidic residues" evidence="1">
    <location>
        <begin position="379"/>
        <end position="392"/>
    </location>
</feature>
<feature type="region of interest" description="Disordered" evidence="1">
    <location>
        <begin position="363"/>
        <end position="400"/>
    </location>
</feature>
<dbReference type="AlphaFoldDB" id="A0A5P2D527"/>
<organism evidence="3 4">
    <name type="scientific">Streptomyces venezuelae</name>
    <dbReference type="NCBI Taxonomy" id="54571"/>
    <lineage>
        <taxon>Bacteria</taxon>
        <taxon>Bacillati</taxon>
        <taxon>Actinomycetota</taxon>
        <taxon>Actinomycetes</taxon>
        <taxon>Kitasatosporales</taxon>
        <taxon>Streptomycetaceae</taxon>
        <taxon>Streptomyces</taxon>
    </lineage>
</organism>
<evidence type="ECO:0000313" key="3">
    <source>
        <dbReference type="EMBL" id="QES49650.1"/>
    </source>
</evidence>
<feature type="compositionally biased region" description="Basic and acidic residues" evidence="1">
    <location>
        <begin position="27"/>
        <end position="61"/>
    </location>
</feature>
<feature type="region of interest" description="Disordered" evidence="1">
    <location>
        <begin position="1"/>
        <end position="20"/>
    </location>
</feature>
<feature type="region of interest" description="Disordered" evidence="1">
    <location>
        <begin position="27"/>
        <end position="93"/>
    </location>
</feature>
<keyword evidence="2" id="KW-1133">Transmembrane helix</keyword>
<reference evidence="3 4" key="1">
    <citation type="submission" date="2018-05" db="EMBL/GenBank/DDBJ databases">
        <title>Streptomyces venezuelae.</title>
        <authorList>
            <person name="Kim W."/>
            <person name="Lee N."/>
            <person name="Cho B.-K."/>
        </authorList>
    </citation>
    <scope>NUCLEOTIDE SEQUENCE [LARGE SCALE GENOMIC DNA]</scope>
    <source>
        <strain evidence="3 4">ATCC 21782</strain>
    </source>
</reference>
<evidence type="ECO:0000256" key="1">
    <source>
        <dbReference type="SAM" id="MobiDB-lite"/>
    </source>
</evidence>
<dbReference type="Proteomes" id="UP000325211">
    <property type="component" value="Chromosome"/>
</dbReference>
<gene>
    <name evidence="3" type="ORF">DEJ50_19395</name>
</gene>
<name>A0A5P2D527_STRVZ</name>
<evidence type="ECO:0000256" key="2">
    <source>
        <dbReference type="SAM" id="Phobius"/>
    </source>
</evidence>
<feature type="compositionally biased region" description="Low complexity" evidence="1">
    <location>
        <begin position="1"/>
        <end position="13"/>
    </location>
</feature>
<feature type="region of interest" description="Disordered" evidence="1">
    <location>
        <begin position="128"/>
        <end position="172"/>
    </location>
</feature>